<evidence type="ECO:0000256" key="1">
    <source>
        <dbReference type="SAM" id="Phobius"/>
    </source>
</evidence>
<dbReference type="NCBIfam" id="NF040508">
    <property type="entry name" value="LVIS_2131_fam"/>
    <property type="match status" value="1"/>
</dbReference>
<sequence length="206" mass="23606">MSWNWLGWLSWICSILFFCYVIHYIRVHQLMLIAKTKKIIESKLIVRYVVLLIISLVWLGGMLYLTFFRPVDINNHQETTMSITYRPLQMGNKSDDFYYVLATRSKSGKHPIVSYTYWAGNDKYTTNSRFGSVSDGSRIINLSASALPWDKKQLAKEDAKTGHAFAAVMNVKYKNTVMNGLGLKANRNAATYTLLRVPSADMVSER</sequence>
<comment type="caution">
    <text evidence="2">The sequence shown here is derived from an EMBL/GenBank/DDBJ whole genome shotgun (WGS) entry which is preliminary data.</text>
</comment>
<dbReference type="EMBL" id="JACIVA010000049">
    <property type="protein sequence ID" value="MBB1097710.1"/>
    <property type="molecule type" value="Genomic_DNA"/>
</dbReference>
<feature type="transmembrane region" description="Helical" evidence="1">
    <location>
        <begin position="45"/>
        <end position="67"/>
    </location>
</feature>
<dbReference type="RefSeq" id="WP_182596447.1">
    <property type="nucleotide sequence ID" value="NZ_JACIVA010000049.1"/>
</dbReference>
<keyword evidence="1" id="KW-1133">Transmembrane helix</keyword>
<keyword evidence="1" id="KW-0812">Transmembrane</keyword>
<gene>
    <name evidence="2" type="ORF">H5S09_07115</name>
</gene>
<dbReference type="InterPro" id="IPR049731">
    <property type="entry name" value="LVIS_2131-like"/>
</dbReference>
<keyword evidence="3" id="KW-1185">Reference proteome</keyword>
<keyword evidence="1" id="KW-0472">Membrane</keyword>
<evidence type="ECO:0000313" key="2">
    <source>
        <dbReference type="EMBL" id="MBB1097710.1"/>
    </source>
</evidence>
<reference evidence="2 3" key="1">
    <citation type="submission" date="2020-07" db="EMBL/GenBank/DDBJ databases">
        <title>Description of Limosilactobacillus balticus sp. nov., Limosilactobacillus agrestis sp. nov., Limosilactobacillus albertensis sp. nov., Limosilactobacillus rudii sp. nov., Limosilactobacillus fastidiosus sp. nov., five novel Limosilactobacillus species isolated from the vertebrate gastrointestinal tract, and proposal of 6 subspecies of Limosilactobacillus reuteri adapted to the gastrointestinal tract of specific vertebrate hosts.</title>
        <authorList>
            <person name="Li F."/>
            <person name="Cheng C."/>
            <person name="Zheng J."/>
            <person name="Quevedo R.M."/>
            <person name="Li J."/>
            <person name="Roos S."/>
            <person name="Gaenzle M.G."/>
            <person name="Walter J."/>
        </authorList>
    </citation>
    <scope>NUCLEOTIDE SEQUENCE [LARGE SCALE GENOMIC DNA]</scope>
    <source>
        <strain evidence="2 3">STM2_1</strain>
    </source>
</reference>
<dbReference type="Proteomes" id="UP000517106">
    <property type="component" value="Unassembled WGS sequence"/>
</dbReference>
<organism evidence="2 3">
    <name type="scientific">Limosilactobacillus rudii</name>
    <dbReference type="NCBI Taxonomy" id="2759755"/>
    <lineage>
        <taxon>Bacteria</taxon>
        <taxon>Bacillati</taxon>
        <taxon>Bacillota</taxon>
        <taxon>Bacilli</taxon>
        <taxon>Lactobacillales</taxon>
        <taxon>Lactobacillaceae</taxon>
        <taxon>Limosilactobacillus</taxon>
    </lineage>
</organism>
<feature type="transmembrane region" description="Helical" evidence="1">
    <location>
        <begin position="6"/>
        <end position="25"/>
    </location>
</feature>
<proteinExistence type="predicted"/>
<accession>A0A7W3YNJ2</accession>
<name>A0A7W3YNJ2_9LACO</name>
<protein>
    <submittedName>
        <fullName evidence="2">Uncharacterized protein</fullName>
    </submittedName>
</protein>
<dbReference type="AlphaFoldDB" id="A0A7W3YNJ2"/>
<evidence type="ECO:0000313" key="3">
    <source>
        <dbReference type="Proteomes" id="UP000517106"/>
    </source>
</evidence>